<keyword evidence="1" id="KW-1133">Transmembrane helix</keyword>
<accession>A0ABM7XF58</accession>
<gene>
    <name evidence="2" type="ORF">AMPC_35960</name>
</gene>
<evidence type="ECO:0008006" key="4">
    <source>
        <dbReference type="Google" id="ProtNLM"/>
    </source>
</evidence>
<evidence type="ECO:0000313" key="2">
    <source>
        <dbReference type="EMBL" id="BDG10483.1"/>
    </source>
</evidence>
<organism evidence="2 3">
    <name type="scientific">Anaeromyxobacter paludicola</name>
    <dbReference type="NCBI Taxonomy" id="2918171"/>
    <lineage>
        <taxon>Bacteria</taxon>
        <taxon>Pseudomonadati</taxon>
        <taxon>Myxococcota</taxon>
        <taxon>Myxococcia</taxon>
        <taxon>Myxococcales</taxon>
        <taxon>Cystobacterineae</taxon>
        <taxon>Anaeromyxobacteraceae</taxon>
        <taxon>Anaeromyxobacter</taxon>
    </lineage>
</organism>
<keyword evidence="1" id="KW-0472">Membrane</keyword>
<feature type="transmembrane region" description="Helical" evidence="1">
    <location>
        <begin position="53"/>
        <end position="79"/>
    </location>
</feature>
<dbReference type="EMBL" id="AP025592">
    <property type="protein sequence ID" value="BDG10483.1"/>
    <property type="molecule type" value="Genomic_DNA"/>
</dbReference>
<dbReference type="Proteomes" id="UP001162734">
    <property type="component" value="Chromosome"/>
</dbReference>
<proteinExistence type="predicted"/>
<evidence type="ECO:0000313" key="3">
    <source>
        <dbReference type="Proteomes" id="UP001162734"/>
    </source>
</evidence>
<keyword evidence="3" id="KW-1185">Reference proteome</keyword>
<keyword evidence="1" id="KW-0812">Transmembrane</keyword>
<protein>
    <recommendedName>
        <fullName evidence="4">Transmembrane protein</fullName>
    </recommendedName>
</protein>
<evidence type="ECO:0000256" key="1">
    <source>
        <dbReference type="SAM" id="Phobius"/>
    </source>
</evidence>
<sequence length="137" mass="14608">MDRDLEQLRLLSIFHYVLAGIAGLFSLFPSIWIGLGVYMATTGPRQPGLPPPLFGWAMAVLGVALVICGLGFTALVVLAARALQRRRHHTFCVVVGALSCGFFPFGTVLGVFTILVLARPSIRAIFQGDAAVAPAVE</sequence>
<dbReference type="RefSeq" id="WP_248342992.1">
    <property type="nucleotide sequence ID" value="NZ_AP025592.1"/>
</dbReference>
<feature type="transmembrane region" description="Helical" evidence="1">
    <location>
        <begin position="12"/>
        <end position="33"/>
    </location>
</feature>
<name>A0ABM7XF58_9BACT</name>
<feature type="transmembrane region" description="Helical" evidence="1">
    <location>
        <begin position="91"/>
        <end position="117"/>
    </location>
</feature>
<reference evidence="3" key="1">
    <citation type="journal article" date="2022" name="Int. J. Syst. Evol. Microbiol.">
        <title>Anaeromyxobacter oryzae sp. nov., Anaeromyxobacter diazotrophicus sp. nov. and Anaeromyxobacter paludicola sp. nov., isolated from paddy soils.</title>
        <authorList>
            <person name="Itoh H."/>
            <person name="Xu Z."/>
            <person name="Mise K."/>
            <person name="Masuda Y."/>
            <person name="Ushijima N."/>
            <person name="Hayakawa C."/>
            <person name="Shiratori Y."/>
            <person name="Senoo K."/>
        </authorList>
    </citation>
    <scope>NUCLEOTIDE SEQUENCE [LARGE SCALE GENOMIC DNA]</scope>
    <source>
        <strain evidence="3">Red630</strain>
    </source>
</reference>